<dbReference type="SUPFAM" id="SSF53448">
    <property type="entry name" value="Nucleotide-diphospho-sugar transferases"/>
    <property type="match status" value="1"/>
</dbReference>
<evidence type="ECO:0000313" key="7">
    <source>
        <dbReference type="Proteomes" id="UP000571554"/>
    </source>
</evidence>
<name>A0A7W9TV99_9BURK</name>
<dbReference type="Gene3D" id="3.90.550.10">
    <property type="entry name" value="Spore Coat Polysaccharide Biosynthesis Protein SpsA, Chain A"/>
    <property type="match status" value="1"/>
</dbReference>
<dbReference type="EMBL" id="JACHBW010000002">
    <property type="protein sequence ID" value="MBB6100885.1"/>
    <property type="molecule type" value="Genomic_DNA"/>
</dbReference>
<comment type="similarity">
    <text evidence="1">Belongs to the transferase hexapeptide repeat family.</text>
</comment>
<dbReference type="CDD" id="cd00761">
    <property type="entry name" value="Glyco_tranf_GTA_type"/>
    <property type="match status" value="1"/>
</dbReference>
<evidence type="ECO:0000256" key="3">
    <source>
        <dbReference type="ARBA" id="ARBA00022737"/>
    </source>
</evidence>
<evidence type="ECO:0000256" key="4">
    <source>
        <dbReference type="ARBA" id="ARBA00023315"/>
    </source>
</evidence>
<gene>
    <name evidence="6" type="ORF">F4827_000711</name>
</gene>
<organism evidence="6 7">
    <name type="scientific">Paraburkholderia bannensis</name>
    <dbReference type="NCBI Taxonomy" id="765414"/>
    <lineage>
        <taxon>Bacteria</taxon>
        <taxon>Pseudomonadati</taxon>
        <taxon>Pseudomonadota</taxon>
        <taxon>Betaproteobacteria</taxon>
        <taxon>Burkholderiales</taxon>
        <taxon>Burkholderiaceae</taxon>
        <taxon>Paraburkholderia</taxon>
    </lineage>
</organism>
<comment type="caution">
    <text evidence="6">The sequence shown here is derived from an EMBL/GenBank/DDBJ whole genome shotgun (WGS) entry which is preliminary data.</text>
</comment>
<evidence type="ECO:0000256" key="1">
    <source>
        <dbReference type="ARBA" id="ARBA00007274"/>
    </source>
</evidence>
<keyword evidence="3" id="KW-0677">Repeat</keyword>
<dbReference type="InterPro" id="IPR001173">
    <property type="entry name" value="Glyco_trans_2-like"/>
</dbReference>
<dbReference type="Gene3D" id="2.160.10.10">
    <property type="entry name" value="Hexapeptide repeat proteins"/>
    <property type="match status" value="1"/>
</dbReference>
<dbReference type="SUPFAM" id="SSF51161">
    <property type="entry name" value="Trimeric LpxA-like enzymes"/>
    <property type="match status" value="1"/>
</dbReference>
<evidence type="ECO:0000256" key="2">
    <source>
        <dbReference type="ARBA" id="ARBA00022679"/>
    </source>
</evidence>
<dbReference type="RefSeq" id="WP_183721620.1">
    <property type="nucleotide sequence ID" value="NZ_JACHBW010000002.1"/>
</dbReference>
<evidence type="ECO:0000259" key="5">
    <source>
        <dbReference type="Pfam" id="PF00535"/>
    </source>
</evidence>
<dbReference type="InterPro" id="IPR011004">
    <property type="entry name" value="Trimer_LpxA-like_sf"/>
</dbReference>
<evidence type="ECO:0000313" key="6">
    <source>
        <dbReference type="EMBL" id="MBB6100885.1"/>
    </source>
</evidence>
<keyword evidence="7" id="KW-1185">Reference proteome</keyword>
<dbReference type="InterPro" id="IPR001451">
    <property type="entry name" value="Hexapep"/>
</dbReference>
<reference evidence="6 7" key="1">
    <citation type="submission" date="2020-08" db="EMBL/GenBank/DDBJ databases">
        <title>Above-ground endophytic microbial communities from plants in different locations in the United States.</title>
        <authorList>
            <person name="Frank C."/>
        </authorList>
    </citation>
    <scope>NUCLEOTIDE SEQUENCE [LARGE SCALE GENOMIC DNA]</scope>
    <source>
        <strain evidence="6 7">WP4_2_2</strain>
    </source>
</reference>
<dbReference type="Pfam" id="PF00535">
    <property type="entry name" value="Glycos_transf_2"/>
    <property type="match status" value="1"/>
</dbReference>
<sequence length="490" mass="54198">MQTGNILLSLCIPTYNRSATLKTTLESIVTQEAFLATNEIEVVIADNCSNDDTAQVATDYANRFPGKILFYRNEVNIGPEKNFHLVLAKARGQFLKLHNDSLLVRDGSLGEIVKVIRASAQLKPTIFMTNGAKGSANPIEPLADLDSFIQRVSYICTWIGAFGLWREQFQAIPDFLENASSRLVQTDILLKLISTGKGVLVLHGNYFFSQDVGSKSGYNLAEVFGKNYLGMLKKYVAAGKITPHTYAKEKQDLLLNHILPYYMDSANAFEKTDFFENMADYRDEPYFFKALEGRAGQFWRLSNPHNSTRLVKLALTSSLAKIKVGRRTYGDLTVMDFGHPDERLTIGNFVSIADNVRFLLGGNHPHGGLSTFPFTFSYHGKLEAQTKGPITIGDDVWIGYDAIILSGVRIGQGAVIAAGSVVTRDVPPYAIVGGNPAKVIKYRFAPDVVEKLCAFDFSKLSDQTILAMGELLYDKLDSSNIDEVLAKLTQ</sequence>
<dbReference type="Pfam" id="PF14602">
    <property type="entry name" value="Hexapep_2"/>
    <property type="match status" value="1"/>
</dbReference>
<proteinExistence type="inferred from homology"/>
<dbReference type="Proteomes" id="UP000571554">
    <property type="component" value="Unassembled WGS sequence"/>
</dbReference>
<dbReference type="InterPro" id="IPR018357">
    <property type="entry name" value="Hexapep_transf_CS"/>
</dbReference>
<dbReference type="PANTHER" id="PTHR43300:SF11">
    <property type="entry name" value="ACETYLTRANSFERASE RV3034C-RELATED"/>
    <property type="match status" value="1"/>
</dbReference>
<dbReference type="PANTHER" id="PTHR43300">
    <property type="entry name" value="ACETYLTRANSFERASE"/>
    <property type="match status" value="1"/>
</dbReference>
<protein>
    <submittedName>
        <fullName evidence="6">Acetyltransferase-like isoleucine patch superfamily enzyme</fullName>
    </submittedName>
</protein>
<dbReference type="AlphaFoldDB" id="A0A7W9TV99"/>
<feature type="domain" description="Glycosyltransferase 2-like" evidence="5">
    <location>
        <begin position="9"/>
        <end position="118"/>
    </location>
</feature>
<accession>A0A7W9TV99</accession>
<dbReference type="GO" id="GO:0016746">
    <property type="term" value="F:acyltransferase activity"/>
    <property type="evidence" value="ECO:0007669"/>
    <property type="project" value="UniProtKB-KW"/>
</dbReference>
<keyword evidence="2 6" id="KW-0808">Transferase</keyword>
<dbReference type="InterPro" id="IPR029044">
    <property type="entry name" value="Nucleotide-diphossugar_trans"/>
</dbReference>
<keyword evidence="4" id="KW-0012">Acyltransferase</keyword>
<dbReference type="InterPro" id="IPR050179">
    <property type="entry name" value="Trans_hexapeptide_repeat"/>
</dbReference>
<dbReference type="PROSITE" id="PS00101">
    <property type="entry name" value="HEXAPEP_TRANSFERASES"/>
    <property type="match status" value="1"/>
</dbReference>
<dbReference type="CDD" id="cd03349">
    <property type="entry name" value="LbH_XAT"/>
    <property type="match status" value="1"/>
</dbReference>